<keyword evidence="2" id="KW-0472">Membrane</keyword>
<comment type="caution">
    <text evidence="3">The sequence shown here is derived from an EMBL/GenBank/DDBJ whole genome shotgun (WGS) entry which is preliminary data.</text>
</comment>
<reference evidence="3 4" key="1">
    <citation type="journal article" date="2018" name="Sci. Rep.">
        <title>Rhizobium tumorigenes sp. nov., a novel plant tumorigenic bacterium isolated from cane gall tumors on thornless blackberry.</title>
        <authorList>
            <person name="Kuzmanovi N."/>
            <person name="Smalla K."/>
            <person name="Gronow S."/>
            <person name="PuBawska J."/>
        </authorList>
    </citation>
    <scope>NUCLEOTIDE SEQUENCE [LARGE SCALE GENOMIC DNA]</scope>
    <source>
        <strain evidence="3 4">CCBAU 85046</strain>
    </source>
</reference>
<keyword evidence="2" id="KW-0812">Transmembrane</keyword>
<keyword evidence="2" id="KW-1133">Transmembrane helix</keyword>
<gene>
    <name evidence="3" type="ORF">CPY51_21700</name>
</gene>
<name>A0A2W4CK61_9HYPH</name>
<feature type="transmembrane region" description="Helical" evidence="2">
    <location>
        <begin position="49"/>
        <end position="72"/>
    </location>
</feature>
<dbReference type="Proteomes" id="UP000248925">
    <property type="component" value="Unassembled WGS sequence"/>
</dbReference>
<evidence type="ECO:0000313" key="3">
    <source>
        <dbReference type="EMBL" id="PZM10885.1"/>
    </source>
</evidence>
<accession>A0A2W4CK61</accession>
<feature type="transmembrane region" description="Helical" evidence="2">
    <location>
        <begin position="20"/>
        <end position="43"/>
    </location>
</feature>
<proteinExistence type="predicted"/>
<organism evidence="3 4">
    <name type="scientific">Rhizobium tubonense</name>
    <dbReference type="NCBI Taxonomy" id="484088"/>
    <lineage>
        <taxon>Bacteria</taxon>
        <taxon>Pseudomonadati</taxon>
        <taxon>Pseudomonadota</taxon>
        <taxon>Alphaproteobacteria</taxon>
        <taxon>Hyphomicrobiales</taxon>
        <taxon>Rhizobiaceae</taxon>
        <taxon>Rhizobium/Agrobacterium group</taxon>
        <taxon>Rhizobium</taxon>
    </lineage>
</organism>
<evidence type="ECO:0000256" key="1">
    <source>
        <dbReference type="SAM" id="MobiDB-lite"/>
    </source>
</evidence>
<dbReference type="EMBL" id="PCDP01000043">
    <property type="protein sequence ID" value="PZM10885.1"/>
    <property type="molecule type" value="Genomic_DNA"/>
</dbReference>
<sequence>MWPKSGRMDAMIDHAEQKLIQVLAMWGTAAGALIGFFIGALGADPSRTVTALGMLTAIGSLAFVGCLAGYLLGTEVVHGRAGTPAPPLEKLKRNGPAFTDFRK</sequence>
<feature type="region of interest" description="Disordered" evidence="1">
    <location>
        <begin position="82"/>
        <end position="103"/>
    </location>
</feature>
<protein>
    <submittedName>
        <fullName evidence="3">Uncharacterized protein</fullName>
    </submittedName>
</protein>
<dbReference type="AlphaFoldDB" id="A0A2W4CK61"/>
<keyword evidence="4" id="KW-1185">Reference proteome</keyword>
<evidence type="ECO:0000256" key="2">
    <source>
        <dbReference type="SAM" id="Phobius"/>
    </source>
</evidence>
<evidence type="ECO:0000313" key="4">
    <source>
        <dbReference type="Proteomes" id="UP000248925"/>
    </source>
</evidence>